<reference evidence="4" key="1">
    <citation type="submission" date="2019-09" db="EMBL/GenBank/DDBJ databases">
        <title>Draft genome information of white flower Hibiscus syriacus.</title>
        <authorList>
            <person name="Kim Y.-M."/>
        </authorList>
    </citation>
    <scope>NUCLEOTIDE SEQUENCE [LARGE SCALE GENOMIC DNA]</scope>
    <source>
        <strain evidence="4">YM2019G1</strain>
    </source>
</reference>
<gene>
    <name evidence="4" type="ORF">F3Y22_tig00110634pilonHSYRG00072</name>
</gene>
<dbReference type="Pfam" id="PF14223">
    <property type="entry name" value="Retrotran_gag_2"/>
    <property type="match status" value="1"/>
</dbReference>
<protein>
    <recommendedName>
        <fullName evidence="3">CCHC-type domain-containing protein</fullName>
    </recommendedName>
</protein>
<dbReference type="GO" id="GO:0003676">
    <property type="term" value="F:nucleic acid binding"/>
    <property type="evidence" value="ECO:0007669"/>
    <property type="project" value="InterPro"/>
</dbReference>
<dbReference type="Proteomes" id="UP000436088">
    <property type="component" value="Unassembled WGS sequence"/>
</dbReference>
<dbReference type="InterPro" id="IPR036875">
    <property type="entry name" value="Znf_CCHC_sf"/>
</dbReference>
<name>A0A6A2ZYJ4_HIBSY</name>
<dbReference type="EMBL" id="VEPZ02001056">
    <property type="protein sequence ID" value="KAE8697060.1"/>
    <property type="molecule type" value="Genomic_DNA"/>
</dbReference>
<feature type="domain" description="CCHC-type" evidence="3">
    <location>
        <begin position="229"/>
        <end position="244"/>
    </location>
</feature>
<dbReference type="InterPro" id="IPR001878">
    <property type="entry name" value="Znf_CCHC"/>
</dbReference>
<dbReference type="Gene3D" id="4.10.60.10">
    <property type="entry name" value="Zinc finger, CCHC-type"/>
    <property type="match status" value="1"/>
</dbReference>
<keyword evidence="1" id="KW-0863">Zinc-finger</keyword>
<dbReference type="PANTHER" id="PTHR47481">
    <property type="match status" value="1"/>
</dbReference>
<dbReference type="SUPFAM" id="SSF57756">
    <property type="entry name" value="Retrovirus zinc finger-like domains"/>
    <property type="match status" value="1"/>
</dbReference>
<dbReference type="PANTHER" id="PTHR47481:SF22">
    <property type="entry name" value="RETROTRANSPOSON GAG DOMAIN-CONTAINING PROTEIN"/>
    <property type="match status" value="1"/>
</dbReference>
<sequence length="414" mass="45857">MSFRFDIEKFDGRINFGLWQVQVKDILIQFGLYKVLKGKPASLFEGKEPDKPSDSSGDKGKSKMSEEEWEELDMRAASQIRLCLAKNVLANVARWSSTKELWKKLEEMYQAKSLSNRLYLKEKFHKLQMEEGTKISDHLSALNGIVSELESIGVEIDDENKALIPSSYEHMQTVLMYEKENVNFSEVTSKLISEERRQKNGENKSSESGVLSVCGNRKKYKGSKKKIICWRCGQPGHLKKDCKNDRANSANGSKSSMSTFTHGHWLTVDARIVTIIVDDIIEVAVVFMVKNCMEFLPSYVHNSSGNPTTDYGGAICLSEAKTSNNDSPENSPRIITATASVSHAPPHSLLGPFELHSLLGSFIGSSTLFVQLLLGHKASSLKGGSGYYFYEPCIPSATVQQCGGGDGSRGGRSV</sequence>
<accession>A0A6A2ZYJ4</accession>
<keyword evidence="5" id="KW-1185">Reference proteome</keyword>
<evidence type="ECO:0000256" key="1">
    <source>
        <dbReference type="PROSITE-ProRule" id="PRU00047"/>
    </source>
</evidence>
<dbReference type="AlphaFoldDB" id="A0A6A2ZYJ4"/>
<organism evidence="4 5">
    <name type="scientific">Hibiscus syriacus</name>
    <name type="common">Rose of Sharon</name>
    <dbReference type="NCBI Taxonomy" id="106335"/>
    <lineage>
        <taxon>Eukaryota</taxon>
        <taxon>Viridiplantae</taxon>
        <taxon>Streptophyta</taxon>
        <taxon>Embryophyta</taxon>
        <taxon>Tracheophyta</taxon>
        <taxon>Spermatophyta</taxon>
        <taxon>Magnoliopsida</taxon>
        <taxon>eudicotyledons</taxon>
        <taxon>Gunneridae</taxon>
        <taxon>Pentapetalae</taxon>
        <taxon>rosids</taxon>
        <taxon>malvids</taxon>
        <taxon>Malvales</taxon>
        <taxon>Malvaceae</taxon>
        <taxon>Malvoideae</taxon>
        <taxon>Hibiscus</taxon>
    </lineage>
</organism>
<feature type="compositionally biased region" description="Basic and acidic residues" evidence="2">
    <location>
        <begin position="45"/>
        <end position="66"/>
    </location>
</feature>
<dbReference type="Pfam" id="PF00098">
    <property type="entry name" value="zf-CCHC"/>
    <property type="match status" value="1"/>
</dbReference>
<keyword evidence="1" id="KW-0862">Zinc</keyword>
<evidence type="ECO:0000259" key="3">
    <source>
        <dbReference type="PROSITE" id="PS50158"/>
    </source>
</evidence>
<evidence type="ECO:0000313" key="5">
    <source>
        <dbReference type="Proteomes" id="UP000436088"/>
    </source>
</evidence>
<dbReference type="SMART" id="SM00343">
    <property type="entry name" value="ZnF_C2HC"/>
    <property type="match status" value="1"/>
</dbReference>
<evidence type="ECO:0000313" key="4">
    <source>
        <dbReference type="EMBL" id="KAE8697060.1"/>
    </source>
</evidence>
<dbReference type="PROSITE" id="PS50158">
    <property type="entry name" value="ZF_CCHC"/>
    <property type="match status" value="1"/>
</dbReference>
<comment type="caution">
    <text evidence="4">The sequence shown here is derived from an EMBL/GenBank/DDBJ whole genome shotgun (WGS) entry which is preliminary data.</text>
</comment>
<evidence type="ECO:0000256" key="2">
    <source>
        <dbReference type="SAM" id="MobiDB-lite"/>
    </source>
</evidence>
<proteinExistence type="predicted"/>
<keyword evidence="1" id="KW-0479">Metal-binding</keyword>
<feature type="region of interest" description="Disordered" evidence="2">
    <location>
        <begin position="44"/>
        <end position="68"/>
    </location>
</feature>
<dbReference type="GO" id="GO:0008270">
    <property type="term" value="F:zinc ion binding"/>
    <property type="evidence" value="ECO:0007669"/>
    <property type="project" value="UniProtKB-KW"/>
</dbReference>